<evidence type="ECO:0000256" key="1">
    <source>
        <dbReference type="SAM" id="MobiDB-lite"/>
    </source>
</evidence>
<keyword evidence="3" id="KW-1185">Reference proteome</keyword>
<gene>
    <name evidence="2" type="ORF">THITE_130440</name>
</gene>
<organism evidence="2 3">
    <name type="scientific">Thermothielavioides terrestris (strain ATCC 38088 / NRRL 8126)</name>
    <name type="common">Thielavia terrestris</name>
    <dbReference type="NCBI Taxonomy" id="578455"/>
    <lineage>
        <taxon>Eukaryota</taxon>
        <taxon>Fungi</taxon>
        <taxon>Dikarya</taxon>
        <taxon>Ascomycota</taxon>
        <taxon>Pezizomycotina</taxon>
        <taxon>Sordariomycetes</taxon>
        <taxon>Sordariomycetidae</taxon>
        <taxon>Sordariales</taxon>
        <taxon>Chaetomiaceae</taxon>
        <taxon>Thermothielavioides</taxon>
        <taxon>Thermothielavioides terrestris</taxon>
    </lineage>
</organism>
<dbReference type="KEGG" id="ttt:THITE_130440"/>
<dbReference type="OrthoDB" id="5222339at2759"/>
<dbReference type="HOGENOM" id="CLU_053554_0_0_1"/>
<feature type="compositionally biased region" description="Basic and acidic residues" evidence="1">
    <location>
        <begin position="215"/>
        <end position="240"/>
    </location>
</feature>
<dbReference type="Proteomes" id="UP000008181">
    <property type="component" value="Chromosome 4"/>
</dbReference>
<evidence type="ECO:0000313" key="3">
    <source>
        <dbReference type="Proteomes" id="UP000008181"/>
    </source>
</evidence>
<dbReference type="eggNOG" id="ENOG502SDVM">
    <property type="taxonomic scope" value="Eukaryota"/>
</dbReference>
<feature type="region of interest" description="Disordered" evidence="1">
    <location>
        <begin position="168"/>
        <end position="255"/>
    </location>
</feature>
<name>G2RC49_THETT</name>
<accession>G2RC49</accession>
<dbReference type="GeneID" id="11522338"/>
<sequence length="362" mass="39027">MAHNGNNSSNEPDMASWLNEAEPVVYHDVKAWIAQQEANPKPLTTMQRRALGQLRRAIAADLRRSMEPEPDLGKTDWVSVMNLFTQARGGTVEYEEGGTPEGGFTARCILKWPAEPEPRIFPDPAAGAAAAPAFPRKKSAKKYAAKCCVEWLTACGEIEVVGEHVTFSQPERTRRPAVAPAKKRKLITIPTTTTTATTSSAARPSSTPAAAPNKPQEDPKPKVKVEEDAGDDPAEKKGEAEAEEEEEYDDPTTPTTARVAALCAHLGLRAPQYKLTRSLAAVPGAPAYDGYPDFGPDGFKVPAGLGRVTGVRGGVKLARRRIAEEVLAWLQQEEKHRGEELARILGALEQVAEGGVRVSGIP</sequence>
<reference evidence="2 3" key="1">
    <citation type="journal article" date="2011" name="Nat. Biotechnol.">
        <title>Comparative genomic analysis of the thermophilic biomass-degrading fungi Myceliophthora thermophila and Thielavia terrestris.</title>
        <authorList>
            <person name="Berka R.M."/>
            <person name="Grigoriev I.V."/>
            <person name="Otillar R."/>
            <person name="Salamov A."/>
            <person name="Grimwood J."/>
            <person name="Reid I."/>
            <person name="Ishmael N."/>
            <person name="John T."/>
            <person name="Darmond C."/>
            <person name="Moisan M.-C."/>
            <person name="Henrissat B."/>
            <person name="Coutinho P.M."/>
            <person name="Lombard V."/>
            <person name="Natvig D.O."/>
            <person name="Lindquist E."/>
            <person name="Schmutz J."/>
            <person name="Lucas S."/>
            <person name="Harris P."/>
            <person name="Powlowski J."/>
            <person name="Bellemare A."/>
            <person name="Taylor D."/>
            <person name="Butler G."/>
            <person name="de Vries R.P."/>
            <person name="Allijn I.E."/>
            <person name="van den Brink J."/>
            <person name="Ushinsky S."/>
            <person name="Storms R."/>
            <person name="Powell A.J."/>
            <person name="Paulsen I.T."/>
            <person name="Elbourne L.D.H."/>
            <person name="Baker S.E."/>
            <person name="Magnuson J."/>
            <person name="LaBoissiere S."/>
            <person name="Clutterbuck A.J."/>
            <person name="Martinez D."/>
            <person name="Wogulis M."/>
            <person name="de Leon A.L."/>
            <person name="Rey M.W."/>
            <person name="Tsang A."/>
        </authorList>
    </citation>
    <scope>NUCLEOTIDE SEQUENCE [LARGE SCALE GENOMIC DNA]</scope>
    <source>
        <strain evidence="3">ATCC 38088 / NRRL 8126</strain>
    </source>
</reference>
<feature type="compositionally biased region" description="Low complexity" evidence="1">
    <location>
        <begin position="190"/>
        <end position="212"/>
    </location>
</feature>
<dbReference type="EMBL" id="CP003012">
    <property type="protein sequence ID" value="AEO69370.1"/>
    <property type="molecule type" value="Genomic_DNA"/>
</dbReference>
<proteinExistence type="predicted"/>
<protein>
    <submittedName>
        <fullName evidence="2">Uncharacterized protein</fullName>
    </submittedName>
</protein>
<dbReference type="RefSeq" id="XP_003655706.1">
    <property type="nucleotide sequence ID" value="XM_003655658.1"/>
</dbReference>
<feature type="compositionally biased region" description="Acidic residues" evidence="1">
    <location>
        <begin position="241"/>
        <end position="250"/>
    </location>
</feature>
<evidence type="ECO:0000313" key="2">
    <source>
        <dbReference type="EMBL" id="AEO69370.1"/>
    </source>
</evidence>
<dbReference type="AlphaFoldDB" id="G2RC49"/>